<feature type="compositionally biased region" description="Basic and acidic residues" evidence="11">
    <location>
        <begin position="65"/>
        <end position="88"/>
    </location>
</feature>
<evidence type="ECO:0000256" key="3">
    <source>
        <dbReference type="ARBA" id="ARBA00007542"/>
    </source>
</evidence>
<proteinExistence type="inferred from homology"/>
<dbReference type="Gene3D" id="2.40.128.130">
    <property type="entry name" value="Autotransporter beta-domain"/>
    <property type="match status" value="1"/>
</dbReference>
<organism evidence="14">
    <name type="scientific">Chlamydia felis</name>
    <dbReference type="NCBI Taxonomy" id="83556"/>
    <lineage>
        <taxon>Bacteria</taxon>
        <taxon>Pseudomonadati</taxon>
        <taxon>Chlamydiota</taxon>
        <taxon>Chlamydiia</taxon>
        <taxon>Chlamydiales</taxon>
        <taxon>Chlamydiaceae</taxon>
        <taxon>Chlamydia/Chlamydophila group</taxon>
        <taxon>Chlamydia</taxon>
    </lineage>
</organism>
<keyword evidence="7 12" id="KW-0812">Transmembrane</keyword>
<comment type="subcellular location">
    <subcellularLocation>
        <location evidence="2">Cell outer membrane</location>
        <topology evidence="2">Peripheral membrane protein</topology>
        <orientation evidence="2">Extracellular side</orientation>
    </subcellularLocation>
    <subcellularLocation>
        <location evidence="1">Secreted</location>
        <location evidence="1">Cell wall</location>
    </subcellularLocation>
</comment>
<evidence type="ECO:0000256" key="6">
    <source>
        <dbReference type="ARBA" id="ARBA00022525"/>
    </source>
</evidence>
<evidence type="ECO:0000256" key="12">
    <source>
        <dbReference type="SAM" id="Phobius"/>
    </source>
</evidence>
<evidence type="ECO:0000256" key="5">
    <source>
        <dbReference type="ARBA" id="ARBA00022512"/>
    </source>
</evidence>
<accession>A8QM59</accession>
<evidence type="ECO:0000256" key="1">
    <source>
        <dbReference type="ARBA" id="ARBA00004191"/>
    </source>
</evidence>
<keyword evidence="5" id="KW-0134">Cell wall</keyword>
<feature type="region of interest" description="Disordered" evidence="11">
    <location>
        <begin position="62"/>
        <end position="88"/>
    </location>
</feature>
<dbReference type="EMBL" id="EF092086">
    <property type="protein sequence ID" value="ABO20810.1"/>
    <property type="molecule type" value="Genomic_DNA"/>
</dbReference>
<comment type="similarity">
    <text evidence="3">Belongs to the PMP outer membrane protein family.</text>
</comment>
<evidence type="ECO:0000313" key="15">
    <source>
        <dbReference type="EMBL" id="ABO20810.1"/>
    </source>
</evidence>
<evidence type="ECO:0000256" key="4">
    <source>
        <dbReference type="ARBA" id="ARBA00022452"/>
    </source>
</evidence>
<keyword evidence="4" id="KW-1134">Transmembrane beta strand</keyword>
<dbReference type="Pfam" id="PF03797">
    <property type="entry name" value="Autotransporter"/>
    <property type="match status" value="1"/>
</dbReference>
<dbReference type="InterPro" id="IPR011427">
    <property type="entry name" value="Polymorphic_membr_middle"/>
</dbReference>
<protein>
    <submittedName>
        <fullName evidence="14">Pmp1</fullName>
    </submittedName>
</protein>
<keyword evidence="8" id="KW-0732">Signal</keyword>
<feature type="transmembrane region" description="Helical" evidence="12">
    <location>
        <begin position="12"/>
        <end position="30"/>
    </location>
</feature>
<evidence type="ECO:0000256" key="9">
    <source>
        <dbReference type="ARBA" id="ARBA00023136"/>
    </source>
</evidence>
<feature type="domain" description="Autotransporter" evidence="13">
    <location>
        <begin position="1253"/>
        <end position="1536"/>
    </location>
</feature>
<dbReference type="Pfam" id="PF02415">
    <property type="entry name" value="Chlam_PMP"/>
    <property type="match status" value="2"/>
</dbReference>
<keyword evidence="10" id="KW-0998">Cell outer membrane</keyword>
<gene>
    <name evidence="14" type="primary">pmp1</name>
</gene>
<sequence>MIAKKVSRFQKSAFSHSVVIAILVSTGIVANNHRLYAYESVSEVFLDTTSLSKPPVETTVAGIFGDKKKEKSSEKKNPKKENKEAETHVDTSLLHDISSCVTKILGADVAQSQCLVDVSTLFKTPNSLSWANIHTLPANSEKDGYEVQDPQHGLAFCYKNSSEDSGGKNSPGFLGIALIGAGSKSGLSFSNLSSIASGAAVYSDEDVIFEHFKENLLFEGCASQACGGAVSGRSIALNGCHDVSLLNCKSGVDLTTSGEIADFSKGGGVLNVHKIHGEAHTSRFSNGEVLFLDNSGTFLVKGNCAESANGGSVACAQFVCSLNLGDLSYISNRALSGGAVSSLKSMDFCKNIGTLDFVENCALASSQSSAFLGGGALASGERISFLNNERISCCKNTSKSHGGAFLSRYVRIVESVGDTCFKENSAEFTGGAVSAQNQVEICKNFGSVIFEKNTSKLGGGAIYCLLPEQPYTSSEEPLPGSGDIKIIDNSGAIKFEANENLMNSPETHSHLGGGALYGANILISGNTGEIIFSKNASSQCESNSTHLGGGAIFANERVMVSDNSGAITFSYNSGKFLPLPMPSAEVSEENSSQNAPVESSKLVDLGVRGGGAIFAKSIDIEDNTAAIVFAENSMEIKNNKAQKENPLGGGALFGAEAIGLKNNADLLFSSNHVSGENSSGGAVLSNAVTISDNKKVQFVRNYSQFLGGAICALGDKLSINNNETTISFIGNRTVSAGGAIACAEGEVSISKNLGRVEFKDNLVFGDPYVENLEEGQINTVGHHSGGGAVFAKTAVVIRENNDKVLFSGNTTGCFGGAILTGSLTPAEDQERFASRVVSANTKVVITENVGDVIFSGNSTSAAQHPDHNLFGGGAIYTQDLIINKNEGSVAFYNNYSPRGGAVRISEKGSVILEAVGGDIVFQGNRGAEDASDGIYFSGKESRLVEVSAIGENTVSFSDAIVFEDLTLRKSSESHENILLDPTLIFNSKSKDDSGVTHSGKVRFAYATSKIPQVAVLESGTLVLSDKAQLWLCGLKQEKGSEILLSAGTVLRIFDPNVKSVEKIESPSAKSYYSNYEIEKNPIEKTLADISSIGVDLASFVTNDDGSSPLPPQIIVPKGTTIGSGSLDLSLVDSDGAGYENHALLNKETDLTLISFKSASTISDTPELERILEDINVKVSVPTITEETYGHMGRWSDPQVVDGKLMINWKPTSYKLNPEKDGSIVLNTLWGQYGDLRALKQQQLSHNITAQRMELDFSTNIWGSGMGTFSNCATIAKVDGFTHRAGGYALGLDTQLIEDFLIGGSFAQFFGYTDSQLYSSRSNQSGYLGSGYVGILAGSWLFKGMFIYSDIHNDLNTTYSAQSLGVSKGSWNSRGILADAHVDYRHIVNSRRFISSIVSAVVPFVEAEYTYMDLPAFTETGDEIRSFAEGHLQNVTIPFGLTLEHNYSRGQRSEVNSLSFSYALDVYRWEPKVLINLPVASYSWEGIGSDLARKSIKAQFSNDTEWNSYFSTFLGATYEWREHTVSYDVNCGMRVIF</sequence>
<dbReference type="NCBIfam" id="TIGR01376">
    <property type="entry name" value="POMP_repeat"/>
    <property type="match status" value="3"/>
</dbReference>
<evidence type="ECO:0000256" key="10">
    <source>
        <dbReference type="ARBA" id="ARBA00023237"/>
    </source>
</evidence>
<keyword evidence="6" id="KW-0964">Secreted</keyword>
<dbReference type="PROSITE" id="PS51208">
    <property type="entry name" value="AUTOTRANSPORTER"/>
    <property type="match status" value="1"/>
</dbReference>
<evidence type="ECO:0000256" key="7">
    <source>
        <dbReference type="ARBA" id="ARBA00022692"/>
    </source>
</evidence>
<keyword evidence="9 12" id="KW-0472">Membrane</keyword>
<reference evidence="14" key="2">
    <citation type="journal article" date="2010" name="Vet. Microbiol.">
        <title>Polymorphic membrane proteins 1 and 7 from Chlamydophila felis are significant immunodominant proteins.</title>
        <authorList>
            <person name="Harley R."/>
            <person name="Catanese B."/>
            <person name="Helps C."/>
        </authorList>
    </citation>
    <scope>NUCLEOTIDE SEQUENCE</scope>
    <source>
        <strain evidence="14">1497V</strain>
        <strain evidence="15">Cello</strain>
    </source>
</reference>
<dbReference type="Pfam" id="PF07548">
    <property type="entry name" value="ChlamPMP_M"/>
    <property type="match status" value="1"/>
</dbReference>
<dbReference type="InterPro" id="IPR003368">
    <property type="entry name" value="POMP_repeat"/>
</dbReference>
<dbReference type="SMART" id="SM00869">
    <property type="entry name" value="Autotransporter"/>
    <property type="match status" value="1"/>
</dbReference>
<evidence type="ECO:0000259" key="13">
    <source>
        <dbReference type="PROSITE" id="PS51208"/>
    </source>
</evidence>
<evidence type="ECO:0000256" key="8">
    <source>
        <dbReference type="ARBA" id="ARBA00022729"/>
    </source>
</evidence>
<name>A8QM59_9CHLA</name>
<evidence type="ECO:0000313" key="14">
    <source>
        <dbReference type="EMBL" id="ABO20804.1"/>
    </source>
</evidence>
<dbReference type="GO" id="GO:0009279">
    <property type="term" value="C:cell outer membrane"/>
    <property type="evidence" value="ECO:0007669"/>
    <property type="project" value="UniProtKB-SubCell"/>
</dbReference>
<keyword evidence="12" id="KW-1133">Transmembrane helix</keyword>
<reference evidence="14" key="1">
    <citation type="submission" date="2006-10" db="EMBL/GenBank/DDBJ databases">
        <authorList>
            <person name="Helps C.R."/>
            <person name="Harley R."/>
        </authorList>
    </citation>
    <scope>NUCLEOTIDE SEQUENCE</scope>
    <source>
        <strain evidence="14">1497V</strain>
        <strain evidence="15">Cello</strain>
    </source>
</reference>
<evidence type="ECO:0000256" key="11">
    <source>
        <dbReference type="SAM" id="MobiDB-lite"/>
    </source>
</evidence>
<dbReference type="InterPro" id="IPR005546">
    <property type="entry name" value="Autotransporte_beta"/>
</dbReference>
<evidence type="ECO:0000256" key="2">
    <source>
        <dbReference type="ARBA" id="ARBA00004416"/>
    </source>
</evidence>
<dbReference type="EMBL" id="EF090724">
    <property type="protein sequence ID" value="ABO20804.1"/>
    <property type="molecule type" value="Genomic_DNA"/>
</dbReference>
<dbReference type="InterPro" id="IPR036709">
    <property type="entry name" value="Autotransporte_beta_dom_sf"/>
</dbReference>
<dbReference type="SUPFAM" id="SSF103515">
    <property type="entry name" value="Autotransporter"/>
    <property type="match status" value="1"/>
</dbReference>